<dbReference type="STRING" id="512399.A8709_07130"/>
<protein>
    <submittedName>
        <fullName evidence="2">Uncharacterized protein</fullName>
    </submittedName>
</protein>
<comment type="caution">
    <text evidence="2">The sequence shown here is derived from an EMBL/GenBank/DDBJ whole genome shotgun (WGS) entry which is preliminary data.</text>
</comment>
<accession>A0A1C0ZTM1</accession>
<gene>
    <name evidence="2" type="ORF">A8709_07130</name>
</gene>
<sequence length="62" mass="7697">MMKYTDYREMRLVWENVIALQDLRVLKDREDPKDQRELQEQQDREDSKEQPEQKDRGDSKEQ</sequence>
<feature type="region of interest" description="Disordered" evidence="1">
    <location>
        <begin position="27"/>
        <end position="62"/>
    </location>
</feature>
<reference evidence="3" key="1">
    <citation type="submission" date="2016-05" db="EMBL/GenBank/DDBJ databases">
        <title>Paenibacillus oryzae. sp. nov., isolated from the rice root.</title>
        <authorList>
            <person name="Zhang J."/>
            <person name="Zhang X."/>
        </authorList>
    </citation>
    <scope>NUCLEOTIDE SEQUENCE [LARGE SCALE GENOMIC DNA]</scope>
    <source>
        <strain evidence="3">KCTC13222</strain>
    </source>
</reference>
<organism evidence="2 3">
    <name type="scientific">Paenibacillus pectinilyticus</name>
    <dbReference type="NCBI Taxonomy" id="512399"/>
    <lineage>
        <taxon>Bacteria</taxon>
        <taxon>Bacillati</taxon>
        <taxon>Bacillota</taxon>
        <taxon>Bacilli</taxon>
        <taxon>Bacillales</taxon>
        <taxon>Paenibacillaceae</taxon>
        <taxon>Paenibacillus</taxon>
    </lineage>
</organism>
<dbReference type="Proteomes" id="UP000093309">
    <property type="component" value="Unassembled WGS sequence"/>
</dbReference>
<proteinExistence type="predicted"/>
<keyword evidence="3" id="KW-1185">Reference proteome</keyword>
<dbReference type="EMBL" id="LYPC01000028">
    <property type="protein sequence ID" value="OCT11435.1"/>
    <property type="molecule type" value="Genomic_DNA"/>
</dbReference>
<evidence type="ECO:0000256" key="1">
    <source>
        <dbReference type="SAM" id="MobiDB-lite"/>
    </source>
</evidence>
<evidence type="ECO:0000313" key="2">
    <source>
        <dbReference type="EMBL" id="OCT11435.1"/>
    </source>
</evidence>
<dbReference type="AlphaFoldDB" id="A0A1C0ZTM1"/>
<name>A0A1C0ZTM1_9BACL</name>
<evidence type="ECO:0000313" key="3">
    <source>
        <dbReference type="Proteomes" id="UP000093309"/>
    </source>
</evidence>